<dbReference type="GO" id="GO:0004674">
    <property type="term" value="F:protein serine/threonine kinase activity"/>
    <property type="evidence" value="ECO:0007669"/>
    <property type="project" value="TreeGrafter"/>
</dbReference>
<protein>
    <recommendedName>
        <fullName evidence="1">Serine-threonine/tyrosine-protein kinase catalytic domain-containing protein</fullName>
    </recommendedName>
</protein>
<dbReference type="Gene3D" id="1.10.510.10">
    <property type="entry name" value="Transferase(Phosphotransferase) domain 1"/>
    <property type="match status" value="1"/>
</dbReference>
<dbReference type="Proteomes" id="UP001054252">
    <property type="component" value="Unassembled WGS sequence"/>
</dbReference>
<evidence type="ECO:0000313" key="3">
    <source>
        <dbReference type="Proteomes" id="UP001054252"/>
    </source>
</evidence>
<comment type="caution">
    <text evidence="2">The sequence shown here is derived from an EMBL/GenBank/DDBJ whole genome shotgun (WGS) entry which is preliminary data.</text>
</comment>
<dbReference type="PANTHER" id="PTHR44329:SF146">
    <property type="entry name" value="SERINE_THREONINE-PROTEIN KINASE SIS8-RELATED"/>
    <property type="match status" value="1"/>
</dbReference>
<dbReference type="InterPro" id="IPR011009">
    <property type="entry name" value="Kinase-like_dom_sf"/>
</dbReference>
<dbReference type="InterPro" id="IPR051681">
    <property type="entry name" value="Ser/Thr_Kinases-Pseudokinases"/>
</dbReference>
<dbReference type="PANTHER" id="PTHR44329">
    <property type="entry name" value="SERINE/THREONINE-PROTEIN KINASE TNNI3K-RELATED"/>
    <property type="match status" value="1"/>
</dbReference>
<name>A0AAV5LLR1_9ROSI</name>
<dbReference type="Pfam" id="PF07714">
    <property type="entry name" value="PK_Tyr_Ser-Thr"/>
    <property type="match status" value="1"/>
</dbReference>
<dbReference type="AlphaFoldDB" id="A0AAV5LLR1"/>
<evidence type="ECO:0000259" key="1">
    <source>
        <dbReference type="Pfam" id="PF07714"/>
    </source>
</evidence>
<sequence>MDRMQVIEAVGSENRRLDIPKEVDPLVARIIQKCWQNNPEARPSFAELIAELKHLQRLVIS</sequence>
<keyword evidence="3" id="KW-1185">Reference proteome</keyword>
<accession>A0AAV5LLR1</accession>
<evidence type="ECO:0000313" key="2">
    <source>
        <dbReference type="EMBL" id="GKV37552.1"/>
    </source>
</evidence>
<reference evidence="2 3" key="1">
    <citation type="journal article" date="2021" name="Commun. Biol.">
        <title>The genome of Shorea leprosula (Dipterocarpaceae) highlights the ecological relevance of drought in aseasonal tropical rainforests.</title>
        <authorList>
            <person name="Ng K.K.S."/>
            <person name="Kobayashi M.J."/>
            <person name="Fawcett J.A."/>
            <person name="Hatakeyama M."/>
            <person name="Paape T."/>
            <person name="Ng C.H."/>
            <person name="Ang C.C."/>
            <person name="Tnah L.H."/>
            <person name="Lee C.T."/>
            <person name="Nishiyama T."/>
            <person name="Sese J."/>
            <person name="O'Brien M.J."/>
            <person name="Copetti D."/>
            <person name="Mohd Noor M.I."/>
            <person name="Ong R.C."/>
            <person name="Putra M."/>
            <person name="Sireger I.Z."/>
            <person name="Indrioko S."/>
            <person name="Kosugi Y."/>
            <person name="Izuno A."/>
            <person name="Isagi Y."/>
            <person name="Lee S.L."/>
            <person name="Shimizu K.K."/>
        </authorList>
    </citation>
    <scope>NUCLEOTIDE SEQUENCE [LARGE SCALE GENOMIC DNA]</scope>
    <source>
        <strain evidence="2">214</strain>
    </source>
</reference>
<dbReference type="EMBL" id="BPVZ01000123">
    <property type="protein sequence ID" value="GKV37552.1"/>
    <property type="molecule type" value="Genomic_DNA"/>
</dbReference>
<organism evidence="2 3">
    <name type="scientific">Rubroshorea leprosula</name>
    <dbReference type="NCBI Taxonomy" id="152421"/>
    <lineage>
        <taxon>Eukaryota</taxon>
        <taxon>Viridiplantae</taxon>
        <taxon>Streptophyta</taxon>
        <taxon>Embryophyta</taxon>
        <taxon>Tracheophyta</taxon>
        <taxon>Spermatophyta</taxon>
        <taxon>Magnoliopsida</taxon>
        <taxon>eudicotyledons</taxon>
        <taxon>Gunneridae</taxon>
        <taxon>Pentapetalae</taxon>
        <taxon>rosids</taxon>
        <taxon>malvids</taxon>
        <taxon>Malvales</taxon>
        <taxon>Dipterocarpaceae</taxon>
        <taxon>Rubroshorea</taxon>
    </lineage>
</organism>
<gene>
    <name evidence="2" type="ORF">SLEP1_g45573</name>
</gene>
<dbReference type="InterPro" id="IPR001245">
    <property type="entry name" value="Ser-Thr/Tyr_kinase_cat_dom"/>
</dbReference>
<proteinExistence type="predicted"/>
<dbReference type="SUPFAM" id="SSF56112">
    <property type="entry name" value="Protein kinase-like (PK-like)"/>
    <property type="match status" value="1"/>
</dbReference>
<feature type="domain" description="Serine-threonine/tyrosine-protein kinase catalytic" evidence="1">
    <location>
        <begin position="1"/>
        <end position="52"/>
    </location>
</feature>